<dbReference type="Proteomes" id="UP000026915">
    <property type="component" value="Chromosome 9"/>
</dbReference>
<organism evidence="1 2">
    <name type="scientific">Theobroma cacao</name>
    <name type="common">Cacao</name>
    <name type="synonym">Cocoa</name>
    <dbReference type="NCBI Taxonomy" id="3641"/>
    <lineage>
        <taxon>Eukaryota</taxon>
        <taxon>Viridiplantae</taxon>
        <taxon>Streptophyta</taxon>
        <taxon>Embryophyta</taxon>
        <taxon>Tracheophyta</taxon>
        <taxon>Spermatophyta</taxon>
        <taxon>Magnoliopsida</taxon>
        <taxon>eudicotyledons</taxon>
        <taxon>Gunneridae</taxon>
        <taxon>Pentapetalae</taxon>
        <taxon>rosids</taxon>
        <taxon>malvids</taxon>
        <taxon>Malvales</taxon>
        <taxon>Malvaceae</taxon>
        <taxon>Byttnerioideae</taxon>
        <taxon>Theobroma</taxon>
    </lineage>
</organism>
<dbReference type="Gramene" id="EOY32455">
    <property type="protein sequence ID" value="EOY32455"/>
    <property type="gene ID" value="TCM_040398"/>
</dbReference>
<proteinExistence type="predicted"/>
<dbReference type="HOGENOM" id="CLU_2459238_0_0_1"/>
<gene>
    <name evidence="1" type="ORF">TCM_040398</name>
</gene>
<dbReference type="InParanoid" id="A0A061GRG7"/>
<dbReference type="EMBL" id="CM001887">
    <property type="protein sequence ID" value="EOY32455.1"/>
    <property type="molecule type" value="Genomic_DNA"/>
</dbReference>
<keyword evidence="2" id="KW-1185">Reference proteome</keyword>
<name>A0A061GRG7_THECC</name>
<sequence length="89" mass="9880">MMPCGAVMPLSSMSQLSTLKILYEAFPFTSTAALLSSTLRCSTLQIFYEALVHHDAKALSNSRRMCRSTYAKIVALEHLAHWLVHDPPA</sequence>
<evidence type="ECO:0000313" key="1">
    <source>
        <dbReference type="EMBL" id="EOY32455.1"/>
    </source>
</evidence>
<protein>
    <submittedName>
        <fullName evidence="1">Uncharacterized protein</fullName>
    </submittedName>
</protein>
<dbReference type="AlphaFoldDB" id="A0A061GRG7"/>
<evidence type="ECO:0000313" key="2">
    <source>
        <dbReference type="Proteomes" id="UP000026915"/>
    </source>
</evidence>
<reference evidence="1 2" key="1">
    <citation type="journal article" date="2013" name="Genome Biol.">
        <title>The genome sequence of the most widely cultivated cacao type and its use to identify candidate genes regulating pod color.</title>
        <authorList>
            <person name="Motamayor J.C."/>
            <person name="Mockaitis K."/>
            <person name="Schmutz J."/>
            <person name="Haiminen N."/>
            <person name="Iii D.L."/>
            <person name="Cornejo O."/>
            <person name="Findley S.D."/>
            <person name="Zheng P."/>
            <person name="Utro F."/>
            <person name="Royaert S."/>
            <person name="Saski C."/>
            <person name="Jenkins J."/>
            <person name="Podicheti R."/>
            <person name="Zhao M."/>
            <person name="Scheffler B.E."/>
            <person name="Stack J.C."/>
            <person name="Feltus F.A."/>
            <person name="Mustiga G.M."/>
            <person name="Amores F."/>
            <person name="Phillips W."/>
            <person name="Marelli J.P."/>
            <person name="May G.D."/>
            <person name="Shapiro H."/>
            <person name="Ma J."/>
            <person name="Bustamante C.D."/>
            <person name="Schnell R.J."/>
            <person name="Main D."/>
            <person name="Gilbert D."/>
            <person name="Parida L."/>
            <person name="Kuhn D.N."/>
        </authorList>
    </citation>
    <scope>NUCLEOTIDE SEQUENCE [LARGE SCALE GENOMIC DNA]</scope>
    <source>
        <strain evidence="2">cv. Matina 1-6</strain>
    </source>
</reference>
<accession>A0A061GRG7</accession>